<evidence type="ECO:0000313" key="2">
    <source>
        <dbReference type="EMBL" id="CAL2105590.1"/>
    </source>
</evidence>
<protein>
    <submittedName>
        <fullName evidence="2">Uncharacterized protein</fullName>
    </submittedName>
</protein>
<proteinExistence type="predicted"/>
<keyword evidence="3" id="KW-1185">Reference proteome</keyword>
<keyword evidence="1" id="KW-0175">Coiled coil</keyword>
<dbReference type="RefSeq" id="WP_348737403.1">
    <property type="nucleotide sequence ID" value="NZ_CAXJRC010000008.1"/>
</dbReference>
<accession>A0ABP1F5A7</accession>
<name>A0ABP1F5A7_9FLAO</name>
<comment type="caution">
    <text evidence="2">The sequence shown here is derived from an EMBL/GenBank/DDBJ whole genome shotgun (WGS) entry which is preliminary data.</text>
</comment>
<dbReference type="Proteomes" id="UP001497602">
    <property type="component" value="Unassembled WGS sequence"/>
</dbReference>
<dbReference type="EMBL" id="CAXJRC010000008">
    <property type="protein sequence ID" value="CAL2105590.1"/>
    <property type="molecule type" value="Genomic_DNA"/>
</dbReference>
<reference evidence="2 3" key="1">
    <citation type="submission" date="2024-05" db="EMBL/GenBank/DDBJ databases">
        <authorList>
            <person name="Duchaud E."/>
        </authorList>
    </citation>
    <scope>NUCLEOTIDE SEQUENCE [LARGE SCALE GENOMIC DNA]</scope>
    <source>
        <strain evidence="2">Ena-SAMPLE-TAB-13-05-2024-13:56:06:370-140305</strain>
    </source>
</reference>
<sequence length="139" mass="16729">MLRYIVNIKDKKKYVLNNEKLKDKCNFEKNQMKDNNRLINYLEKAEFLNIVLDKSACIFSGEYISHYQTIRTDRLWVWSSDLLHYTKNYNFQWPKDFVKHVNSNIGVTNNINEEYLAFLNKNFSYCALEKQNISLIQVE</sequence>
<organism evidence="2 3">
    <name type="scientific">Tenacibaculum vairaonense</name>
    <dbReference type="NCBI Taxonomy" id="3137860"/>
    <lineage>
        <taxon>Bacteria</taxon>
        <taxon>Pseudomonadati</taxon>
        <taxon>Bacteroidota</taxon>
        <taxon>Flavobacteriia</taxon>
        <taxon>Flavobacteriales</taxon>
        <taxon>Flavobacteriaceae</taxon>
        <taxon>Tenacibaculum</taxon>
    </lineage>
</organism>
<feature type="coiled-coil region" evidence="1">
    <location>
        <begin position="11"/>
        <end position="38"/>
    </location>
</feature>
<evidence type="ECO:0000313" key="3">
    <source>
        <dbReference type="Proteomes" id="UP001497602"/>
    </source>
</evidence>
<gene>
    <name evidence="2" type="ORF">T190115A13A_170013</name>
</gene>
<evidence type="ECO:0000256" key="1">
    <source>
        <dbReference type="SAM" id="Coils"/>
    </source>
</evidence>